<dbReference type="AlphaFoldDB" id="A0A917Z6L1"/>
<comment type="caution">
    <text evidence="2">The sequence shown here is derived from an EMBL/GenBank/DDBJ whole genome shotgun (WGS) entry which is preliminary data.</text>
</comment>
<gene>
    <name evidence="2" type="ORF">GCM10011348_04250</name>
</gene>
<feature type="chain" id="PRO_5037449128" description="Cobalt transporter" evidence="1">
    <location>
        <begin position="25"/>
        <end position="117"/>
    </location>
</feature>
<feature type="signal peptide" evidence="1">
    <location>
        <begin position="1"/>
        <end position="24"/>
    </location>
</feature>
<dbReference type="RefSeq" id="WP_188857773.1">
    <property type="nucleotide sequence ID" value="NZ_BMLT01000001.1"/>
</dbReference>
<protein>
    <recommendedName>
        <fullName evidence="4">Cobalt transporter</fullName>
    </recommendedName>
</protein>
<evidence type="ECO:0000313" key="3">
    <source>
        <dbReference type="Proteomes" id="UP000599578"/>
    </source>
</evidence>
<evidence type="ECO:0000256" key="1">
    <source>
        <dbReference type="SAM" id="SignalP"/>
    </source>
</evidence>
<evidence type="ECO:0008006" key="4">
    <source>
        <dbReference type="Google" id="ProtNLM"/>
    </source>
</evidence>
<dbReference type="Proteomes" id="UP000599578">
    <property type="component" value="Unassembled WGS sequence"/>
</dbReference>
<evidence type="ECO:0000313" key="2">
    <source>
        <dbReference type="EMBL" id="GGO76617.1"/>
    </source>
</evidence>
<organism evidence="2 3">
    <name type="scientific">Marinobacterium nitratireducens</name>
    <dbReference type="NCBI Taxonomy" id="518897"/>
    <lineage>
        <taxon>Bacteria</taxon>
        <taxon>Pseudomonadati</taxon>
        <taxon>Pseudomonadota</taxon>
        <taxon>Gammaproteobacteria</taxon>
        <taxon>Oceanospirillales</taxon>
        <taxon>Oceanospirillaceae</taxon>
        <taxon>Marinobacterium</taxon>
    </lineage>
</organism>
<name>A0A917Z6L1_9GAMM</name>
<proteinExistence type="predicted"/>
<sequence length="117" mass="12648">MKALHRTLLGLLLMLVIAVQPMVAANAAEQSDQAIWQHWQYHLEHDSHDHDDAADASGHHPDLEDQLHADACHAGHSLLLVEFDLVGGEDPPSLAIVGFLPAHEAPDLSVDTPPPIA</sequence>
<keyword evidence="1" id="KW-0732">Signal</keyword>
<keyword evidence="3" id="KW-1185">Reference proteome</keyword>
<accession>A0A917Z6L1</accession>
<dbReference type="EMBL" id="BMLT01000001">
    <property type="protein sequence ID" value="GGO76617.1"/>
    <property type="molecule type" value="Genomic_DNA"/>
</dbReference>
<reference evidence="2 3" key="1">
    <citation type="journal article" date="2014" name="Int. J. Syst. Evol. Microbiol.">
        <title>Complete genome sequence of Corynebacterium casei LMG S-19264T (=DSM 44701T), isolated from a smear-ripened cheese.</title>
        <authorList>
            <consortium name="US DOE Joint Genome Institute (JGI-PGF)"/>
            <person name="Walter F."/>
            <person name="Albersmeier A."/>
            <person name="Kalinowski J."/>
            <person name="Ruckert C."/>
        </authorList>
    </citation>
    <scope>NUCLEOTIDE SEQUENCE [LARGE SCALE GENOMIC DNA]</scope>
    <source>
        <strain evidence="2 3">CGMCC 1.7286</strain>
    </source>
</reference>